<accession>A0A8H7BUM3</accession>
<dbReference type="InterPro" id="IPR058543">
    <property type="entry name" value="Beta-prop_RSE1/DDB1/CPSF1_2nd"/>
</dbReference>
<evidence type="ECO:0000313" key="6">
    <source>
        <dbReference type="EMBL" id="KAF7731208.1"/>
    </source>
</evidence>
<organism evidence="6 7">
    <name type="scientific">Apophysomyces ossiformis</name>
    <dbReference type="NCBI Taxonomy" id="679940"/>
    <lineage>
        <taxon>Eukaryota</taxon>
        <taxon>Fungi</taxon>
        <taxon>Fungi incertae sedis</taxon>
        <taxon>Mucoromycota</taxon>
        <taxon>Mucoromycotina</taxon>
        <taxon>Mucoromycetes</taxon>
        <taxon>Mucorales</taxon>
        <taxon>Mucorineae</taxon>
        <taxon>Mucoraceae</taxon>
        <taxon>Apophysomyces</taxon>
    </lineage>
</organism>
<dbReference type="Proteomes" id="UP000605846">
    <property type="component" value="Unassembled WGS sequence"/>
</dbReference>
<protein>
    <submittedName>
        <fullName evidence="6">DNA damage-binding protein 1a</fullName>
    </submittedName>
</protein>
<evidence type="ECO:0000259" key="5">
    <source>
        <dbReference type="Pfam" id="PF23726"/>
    </source>
</evidence>
<evidence type="ECO:0000259" key="4">
    <source>
        <dbReference type="Pfam" id="PF10433"/>
    </source>
</evidence>
<dbReference type="InterPro" id="IPR050358">
    <property type="entry name" value="RSE1/DDB1/CFT1"/>
</dbReference>
<feature type="domain" description="RSE1/DDB1/CPSF1 first beta-propeller" evidence="4">
    <location>
        <begin position="8"/>
        <end position="181"/>
    </location>
</feature>
<evidence type="ECO:0000313" key="7">
    <source>
        <dbReference type="Proteomes" id="UP000605846"/>
    </source>
</evidence>
<evidence type="ECO:0000256" key="2">
    <source>
        <dbReference type="ARBA" id="ARBA00023242"/>
    </source>
</evidence>
<name>A0A8H7BUM3_9FUNG</name>
<keyword evidence="7" id="KW-1185">Reference proteome</keyword>
<dbReference type="EMBL" id="JABAYA010000011">
    <property type="protein sequence ID" value="KAF7731208.1"/>
    <property type="molecule type" value="Genomic_DNA"/>
</dbReference>
<comment type="subcellular location">
    <subcellularLocation>
        <location evidence="1">Nucleus</location>
    </subcellularLocation>
</comment>
<dbReference type="InterPro" id="IPR015943">
    <property type="entry name" value="WD40/YVTN_repeat-like_dom_sf"/>
</dbReference>
<dbReference type="PANTHER" id="PTHR10644">
    <property type="entry name" value="DNA REPAIR/RNA PROCESSING CPSF FAMILY"/>
    <property type="match status" value="1"/>
</dbReference>
<dbReference type="Gene3D" id="2.130.10.10">
    <property type="entry name" value="YVTN repeat-like/Quinoprotein amine dehydrogenase"/>
    <property type="match status" value="3"/>
</dbReference>
<feature type="domain" description="RSE1/DDB1/CPSF1 C-terminal" evidence="3">
    <location>
        <begin position="584"/>
        <end position="888"/>
    </location>
</feature>
<dbReference type="GO" id="GO:0003676">
    <property type="term" value="F:nucleic acid binding"/>
    <property type="evidence" value="ECO:0007669"/>
    <property type="project" value="InterPro"/>
</dbReference>
<dbReference type="Pfam" id="PF03178">
    <property type="entry name" value="CPSF_A"/>
    <property type="match status" value="1"/>
</dbReference>
<proteinExistence type="predicted"/>
<dbReference type="Pfam" id="PF10433">
    <property type="entry name" value="Beta-prop_RSE1_1st"/>
    <property type="match status" value="1"/>
</dbReference>
<evidence type="ECO:0000256" key="1">
    <source>
        <dbReference type="ARBA" id="ARBA00004123"/>
    </source>
</evidence>
<keyword evidence="2" id="KW-0539">Nucleus</keyword>
<dbReference type="InterPro" id="IPR018846">
    <property type="entry name" value="Beta-prop_RSE1/DDB1/CPSF1_1st"/>
</dbReference>
<dbReference type="InterPro" id="IPR004871">
    <property type="entry name" value="RSE1/DDB1/CPSF1_C"/>
</dbReference>
<dbReference type="GO" id="GO:0005634">
    <property type="term" value="C:nucleus"/>
    <property type="evidence" value="ECO:0007669"/>
    <property type="project" value="UniProtKB-SubCell"/>
</dbReference>
<sequence length="926" mass="103825">MVAVHGTGKPTIVVLYQEESDDARQIKSYHIDMQGKTMLHKPNFHAHVETTAHMLISVPEPYGGVLVIGEFMISYYDLKVTHKSISIDSIMVTAYGLVKTDEPVFWLGDSFGTFYQLAFKTSAGTISGLTLEYLGKAPVPSSIVHLADDFVYIGSTQSDSCLLRLQRPGLSREQFQIIEEYPSLAPITDFCVFDLDKQGRKTMMCCSGVNSSGSLRVIQSGVGFIEQVNFEMPDVKRLCFDDTIVISTIDETRILHQPSGADGLEEMSSFSAFRFDCTTLIANTVIDDMLVQVTPFSVRLMSNGRDGKLLQEWEPPVENAFITVASLNACQCVLSYQSGFVVYLEIENRSLVEKSARQFESEVACIDISPMDDRSAIRTDKVALGLWKGTNVRILRLPDLDNVIEDQLPYDVVPRSVLLSTLEDQLYLFVTLGDGLMVYYKVYADCLSNRKETTLGTRVVTLHPFYSNGEKLIFAASDRPTIISSRRRKLTYLAVNHQYVDTFTTFDSKLYPASMIVVSGDTVSLGKIDSVRKLHITKLPLDQEMGRRILYHEESKTIAVGTIKVQRNPDSGEETSTGWLRIFDARTFQEDNEAIESMATARLKGHGSLFVFVGTAIIGSEEDSKRSRGRLLMFKVTDNHEYEFLDAVNLPGVVYSIKPYMKSIAASVNGSIYYLSSFNPDAPVGERLSMASLIHSNVVVLTMDTRGEFILVGDLMQSMALLKMDDSSEPKMKVVAADFEVNWMTAVKMIEDDIFVGAEMFCNLFTLKRVPAVAGEEMTKLQSEGEYHLGDSVNRFQSGSLADDISESNEERLVQNSFLYVTVNGAIGVVASLTEKQYEMLSKIQSNIKDVLPATGDLHHDDWRTFNNLMRTRKTRNFIDGDLVEKFLYLKAEDKQRVIRGDKRNNPLNYTMEEVQSIVEDFSSLR</sequence>
<dbReference type="OrthoDB" id="433457at2759"/>
<feature type="domain" description="RSE1/DDB1/CPSF1 second beta-propeller" evidence="5">
    <location>
        <begin position="239"/>
        <end position="527"/>
    </location>
</feature>
<gene>
    <name evidence="6" type="primary">DDB1A_1</name>
    <name evidence="6" type="ORF">EC973_000623</name>
</gene>
<dbReference type="Pfam" id="PF23726">
    <property type="entry name" value="Beta-prop_RSE1_2nd"/>
    <property type="match status" value="1"/>
</dbReference>
<comment type="caution">
    <text evidence="6">The sequence shown here is derived from an EMBL/GenBank/DDBJ whole genome shotgun (WGS) entry which is preliminary data.</text>
</comment>
<dbReference type="AlphaFoldDB" id="A0A8H7BUM3"/>
<dbReference type="Gene3D" id="1.10.150.910">
    <property type="match status" value="1"/>
</dbReference>
<evidence type="ECO:0000259" key="3">
    <source>
        <dbReference type="Pfam" id="PF03178"/>
    </source>
</evidence>
<reference evidence="6" key="1">
    <citation type="submission" date="2020-01" db="EMBL/GenBank/DDBJ databases">
        <title>Genome Sequencing of Three Apophysomyces-Like Fungal Strains Confirms a Novel Fungal Genus in the Mucoromycota with divergent Burkholderia-like Endosymbiotic Bacteria.</title>
        <authorList>
            <person name="Stajich J.E."/>
            <person name="Macias A.M."/>
            <person name="Carter-House D."/>
            <person name="Lovett B."/>
            <person name="Kasson L.R."/>
            <person name="Berry K."/>
            <person name="Grigoriev I."/>
            <person name="Chang Y."/>
            <person name="Spatafora J."/>
            <person name="Kasson M.T."/>
        </authorList>
    </citation>
    <scope>NUCLEOTIDE SEQUENCE</scope>
    <source>
        <strain evidence="6">NRRL A-21654</strain>
    </source>
</reference>